<evidence type="ECO:0000313" key="3">
    <source>
        <dbReference type="EMBL" id="QTQ13992.1"/>
    </source>
</evidence>
<accession>A0A975IEN3</accession>
<dbReference type="GO" id="GO:0030976">
    <property type="term" value="F:thiamine pyrophosphate binding"/>
    <property type="evidence" value="ECO:0007669"/>
    <property type="project" value="TreeGrafter"/>
</dbReference>
<name>A0A975IEN3_9SPIR</name>
<dbReference type="GO" id="GO:0030288">
    <property type="term" value="C:outer membrane-bounded periplasmic space"/>
    <property type="evidence" value="ECO:0007669"/>
    <property type="project" value="TreeGrafter"/>
</dbReference>
<gene>
    <name evidence="3" type="ORF">HRQ91_05725</name>
</gene>
<dbReference type="SUPFAM" id="SSF53850">
    <property type="entry name" value="Periplasmic binding protein-like II"/>
    <property type="match status" value="1"/>
</dbReference>
<dbReference type="RefSeq" id="WP_210120659.1">
    <property type="nucleotide sequence ID" value="NZ_CP054142.1"/>
</dbReference>
<dbReference type="KEGG" id="tpav:HRQ91_05725"/>
<evidence type="ECO:0000256" key="1">
    <source>
        <dbReference type="ARBA" id="ARBA00022729"/>
    </source>
</evidence>
<feature type="domain" description="DUF1858" evidence="2">
    <location>
        <begin position="7"/>
        <end position="62"/>
    </location>
</feature>
<proteinExistence type="predicted"/>
<evidence type="ECO:0000259" key="2">
    <source>
        <dbReference type="Pfam" id="PF08984"/>
    </source>
</evidence>
<protein>
    <submittedName>
        <fullName evidence="3">ABC transporter substrate-binding protein</fullName>
    </submittedName>
</protein>
<keyword evidence="4" id="KW-1185">Reference proteome</keyword>
<dbReference type="Pfam" id="PF08984">
    <property type="entry name" value="DUF1858"/>
    <property type="match status" value="1"/>
</dbReference>
<dbReference type="GO" id="GO:0030975">
    <property type="term" value="F:thiamine binding"/>
    <property type="evidence" value="ECO:0007669"/>
    <property type="project" value="TreeGrafter"/>
</dbReference>
<reference evidence="3 4" key="1">
    <citation type="journal article" date="2021" name="Microbiol. Resour. Announc.">
        <title>Complete Genome Sequences of Three Human Oral Treponema parvum Isolates.</title>
        <authorList>
            <person name="Zeng H."/>
            <person name="Watt R.M."/>
        </authorList>
    </citation>
    <scope>NUCLEOTIDE SEQUENCE [LARGE SCALE GENOMIC DNA]</scope>
    <source>
        <strain evidence="3 4">ATCC 700770</strain>
    </source>
</reference>
<dbReference type="PANTHER" id="PTHR30006:SF2">
    <property type="entry name" value="ABC TRANSPORTER SUBSTRATE-BINDING PROTEIN"/>
    <property type="match status" value="1"/>
</dbReference>
<evidence type="ECO:0000313" key="4">
    <source>
        <dbReference type="Proteomes" id="UP000671908"/>
    </source>
</evidence>
<dbReference type="Gene3D" id="3.40.190.10">
    <property type="entry name" value="Periplasmic binding protein-like II"/>
    <property type="match status" value="2"/>
</dbReference>
<organism evidence="3 4">
    <name type="scientific">Treponema parvum</name>
    <dbReference type="NCBI Taxonomy" id="138851"/>
    <lineage>
        <taxon>Bacteria</taxon>
        <taxon>Pseudomonadati</taxon>
        <taxon>Spirochaetota</taxon>
        <taxon>Spirochaetia</taxon>
        <taxon>Spirochaetales</taxon>
        <taxon>Treponemataceae</taxon>
        <taxon>Treponema</taxon>
    </lineage>
</organism>
<keyword evidence="1" id="KW-0732">Signal</keyword>
<dbReference type="Proteomes" id="UP000671908">
    <property type="component" value="Chromosome"/>
</dbReference>
<dbReference type="AlphaFoldDB" id="A0A975IEN3"/>
<sequence>MNNYFSLKDTVYEVTEKYPELIELFAANGFENLKNKVLRNLVARSISVETALKSKHIDTDAFEKRMIETIESGKSTVQSGPADSKKNASECDVKLMGVLPCPIRMQMLEKLDNWLETQKVGINYELQAASMGIDWLKEHVVKSKDASELADIYLSAGYGFFFDKELMGHYKDEGVFEDITGIEKLNSDFDNDYIDLKDPRRQYKIIGVVPAIFMVNTALLGDRPMPKSWADLLKPEFENTIAVPMKDLDLFNAILLGIYTKYGKEGLAALGRGVVSSMHPAQMVKNGGRKTSDTPIVTVMPYFFTWMAKEEGPMKTVWPEDGAIISPIFFLSKKSSKDRVKPVVDFLFSPSMGSVLSADGKFPSTHPTMDNHLSKDKKFMWPGWDFIHSNDIAKVLKEAEGIFNSGMGGM</sequence>
<dbReference type="InterPro" id="IPR038062">
    <property type="entry name" value="ScdA-like_N_sf"/>
</dbReference>
<dbReference type="Pfam" id="PF13343">
    <property type="entry name" value="SBP_bac_6"/>
    <property type="match status" value="1"/>
</dbReference>
<dbReference type="InterPro" id="IPR015077">
    <property type="entry name" value="DUF1858"/>
</dbReference>
<dbReference type="PANTHER" id="PTHR30006">
    <property type="entry name" value="THIAMINE-BINDING PERIPLASMIC PROTEIN-RELATED"/>
    <property type="match status" value="1"/>
</dbReference>
<dbReference type="SUPFAM" id="SSF140683">
    <property type="entry name" value="SP0561-like"/>
    <property type="match status" value="1"/>
</dbReference>
<dbReference type="GO" id="GO:0015888">
    <property type="term" value="P:thiamine transport"/>
    <property type="evidence" value="ECO:0007669"/>
    <property type="project" value="TreeGrafter"/>
</dbReference>
<dbReference type="EMBL" id="CP054142">
    <property type="protein sequence ID" value="QTQ13992.1"/>
    <property type="molecule type" value="Genomic_DNA"/>
</dbReference>
<dbReference type="Gene3D" id="1.10.3910.10">
    <property type="entry name" value="SP0561-like"/>
    <property type="match status" value="1"/>
</dbReference>